<dbReference type="AlphaFoldDB" id="A0AA38WSE8"/>
<dbReference type="EMBL" id="JARYMX010000002">
    <property type="protein sequence ID" value="KAJ9560841.1"/>
    <property type="molecule type" value="Genomic_DNA"/>
</dbReference>
<accession>A0AA38WSE8</accession>
<dbReference type="Proteomes" id="UP001172457">
    <property type="component" value="Chromosome 2"/>
</dbReference>
<protein>
    <submittedName>
        <fullName evidence="1">Uncharacterized protein</fullName>
    </submittedName>
</protein>
<keyword evidence="2" id="KW-1185">Reference proteome</keyword>
<dbReference type="PANTHER" id="PTHR11439">
    <property type="entry name" value="GAG-POL-RELATED RETROTRANSPOSON"/>
    <property type="match status" value="1"/>
</dbReference>
<dbReference type="PANTHER" id="PTHR11439:SF495">
    <property type="entry name" value="REVERSE TRANSCRIPTASE, RNA-DEPENDENT DNA POLYMERASE-RELATED"/>
    <property type="match status" value="1"/>
</dbReference>
<comment type="caution">
    <text evidence="1">The sequence shown here is derived from an EMBL/GenBank/DDBJ whole genome shotgun (WGS) entry which is preliminary data.</text>
</comment>
<sequence length="243" mass="28220">MAPRRFLLNTSLLLQFRTYVSHDFLVRDTRRNESESTKGADTLRESIFDHPSLYCRYHVDTLIYDNLTVPSGRYDTWTFLHYITHDQVRLPVYVRLKLVTLFIYDNYRIRGANTDRKSTTGGCQFLGSRLCKKQTSVSTSTAEAEYIAAASCCSQVLWIQNQMLDYGLTFLNTPIYIDNSSAISIVNNPVKHSKTKHIEIRFHFIRDCNEKKLIQQLADLFTKSFDIGRFIFFITNVGMINPE</sequence>
<reference evidence="1" key="1">
    <citation type="submission" date="2023-03" db="EMBL/GenBank/DDBJ databases">
        <title>Chromosome-scale reference genome and RAD-based genetic map of yellow starthistle (Centaurea solstitialis) reveal putative structural variation and QTLs associated with invader traits.</title>
        <authorList>
            <person name="Reatini B."/>
            <person name="Cang F.A."/>
            <person name="Jiang Q."/>
            <person name="Mckibben M.T.W."/>
            <person name="Barker M.S."/>
            <person name="Rieseberg L.H."/>
            <person name="Dlugosch K.M."/>
        </authorList>
    </citation>
    <scope>NUCLEOTIDE SEQUENCE</scope>
    <source>
        <strain evidence="1">CAN-66</strain>
        <tissue evidence="1">Leaf</tissue>
    </source>
</reference>
<organism evidence="1 2">
    <name type="scientific">Centaurea solstitialis</name>
    <name type="common">yellow star-thistle</name>
    <dbReference type="NCBI Taxonomy" id="347529"/>
    <lineage>
        <taxon>Eukaryota</taxon>
        <taxon>Viridiplantae</taxon>
        <taxon>Streptophyta</taxon>
        <taxon>Embryophyta</taxon>
        <taxon>Tracheophyta</taxon>
        <taxon>Spermatophyta</taxon>
        <taxon>Magnoliopsida</taxon>
        <taxon>eudicotyledons</taxon>
        <taxon>Gunneridae</taxon>
        <taxon>Pentapetalae</taxon>
        <taxon>asterids</taxon>
        <taxon>campanulids</taxon>
        <taxon>Asterales</taxon>
        <taxon>Asteraceae</taxon>
        <taxon>Carduoideae</taxon>
        <taxon>Cardueae</taxon>
        <taxon>Centaureinae</taxon>
        <taxon>Centaurea</taxon>
    </lineage>
</organism>
<gene>
    <name evidence="1" type="ORF">OSB04_006001</name>
</gene>
<evidence type="ECO:0000313" key="1">
    <source>
        <dbReference type="EMBL" id="KAJ9560841.1"/>
    </source>
</evidence>
<evidence type="ECO:0000313" key="2">
    <source>
        <dbReference type="Proteomes" id="UP001172457"/>
    </source>
</evidence>
<proteinExistence type="predicted"/>
<name>A0AA38WSE8_9ASTR</name>
<dbReference type="CDD" id="cd09272">
    <property type="entry name" value="RNase_HI_RT_Ty1"/>
    <property type="match status" value="1"/>
</dbReference>